<feature type="region of interest" description="Disordered" evidence="3">
    <location>
        <begin position="341"/>
        <end position="366"/>
    </location>
</feature>
<feature type="compositionally biased region" description="Basic and acidic residues" evidence="3">
    <location>
        <begin position="1"/>
        <end position="19"/>
    </location>
</feature>
<feature type="region of interest" description="Disordered" evidence="3">
    <location>
        <begin position="1"/>
        <end position="20"/>
    </location>
</feature>
<evidence type="ECO:0000256" key="1">
    <source>
        <dbReference type="ARBA" id="ARBA00005736"/>
    </source>
</evidence>
<name>A0A1G4KF07_9SACH</name>
<dbReference type="GO" id="GO:0000379">
    <property type="term" value="P:tRNA-type intron splice site recognition and cleavage"/>
    <property type="evidence" value="ECO:0007669"/>
    <property type="project" value="TreeGrafter"/>
</dbReference>
<dbReference type="AlphaFoldDB" id="A0A1G4KF07"/>
<proteinExistence type="inferred from homology"/>
<gene>
    <name evidence="5" type="ORF">LAME_0H07404G</name>
</gene>
<dbReference type="PANTHER" id="PTHR21027:SF1">
    <property type="entry name" value="TRNA-SPLICING ENDONUCLEASE SUBUNIT SEN54"/>
    <property type="match status" value="1"/>
</dbReference>
<dbReference type="Proteomes" id="UP000191144">
    <property type="component" value="Chromosome H"/>
</dbReference>
<sequence>MASKTIERDEESSITRDLLDSDDEADELSKDWSHIAKLCKSQAVVPKRGDKDYEPDGTNAQELLLYRAKKAMFDSLSDAARGTVVKNQIKAFYVPERHLAFISQPKGNFMHTMGKVDRNGTCWLNFHEFVYLAERGTITPYFKRSDREDHGLDPLLSIQDLYLLFRSSQESDEFAVFAHLKRLGFIVMPSQMSPDDHNNDQIKHMPRAGLTDSLSKLTKALSQIFQVPTYHPLQYHLTRYTTSGQIYAALNKLVPFYTAPKTAKEIDQERYSRTINSRKNDFTFDVWKPQGSFKKKTPGLPDLHILVLNKNTSDYSFPTYSVIRSLFQSVYSKYDGTLERQESAAGSPLSSKTGKQFSKPVPPHLEQQRRLKKGYRSFILAVMDDGLISFVKLTESDFGSENVWFKTTRRASKNKPRSDRSTRHNGGKNPGGEKKTEELNAIR</sequence>
<dbReference type="PANTHER" id="PTHR21027">
    <property type="entry name" value="TRNA-SPLICING ENDONUCLEASE SUBUNIT SEN54"/>
    <property type="match status" value="1"/>
</dbReference>
<feature type="domain" description="tRNA-splicing endonuclease subunit Sen54 N-terminal" evidence="4">
    <location>
        <begin position="73"/>
        <end position="141"/>
    </location>
</feature>
<dbReference type="GO" id="GO:0000214">
    <property type="term" value="C:tRNA-intron endonuclease complex"/>
    <property type="evidence" value="ECO:0007669"/>
    <property type="project" value="TreeGrafter"/>
</dbReference>
<dbReference type="InterPro" id="IPR024336">
    <property type="entry name" value="tRNA_splic_suSen54_N"/>
</dbReference>
<organism evidence="5 6">
    <name type="scientific">Lachancea meyersii CBS 8951</name>
    <dbReference type="NCBI Taxonomy" id="1266667"/>
    <lineage>
        <taxon>Eukaryota</taxon>
        <taxon>Fungi</taxon>
        <taxon>Dikarya</taxon>
        <taxon>Ascomycota</taxon>
        <taxon>Saccharomycotina</taxon>
        <taxon>Saccharomycetes</taxon>
        <taxon>Saccharomycetales</taxon>
        <taxon>Saccharomycetaceae</taxon>
        <taxon>Lachancea</taxon>
    </lineage>
</organism>
<evidence type="ECO:0000259" key="4">
    <source>
        <dbReference type="Pfam" id="PF12928"/>
    </source>
</evidence>
<evidence type="ECO:0000256" key="3">
    <source>
        <dbReference type="SAM" id="MobiDB-lite"/>
    </source>
</evidence>
<comment type="similarity">
    <text evidence="1">Belongs to the SEN54 family.</text>
</comment>
<feature type="compositionally biased region" description="Basic and acidic residues" evidence="3">
    <location>
        <begin position="431"/>
        <end position="443"/>
    </location>
</feature>
<dbReference type="Pfam" id="PF12928">
    <property type="entry name" value="tRNA_int_end_N2"/>
    <property type="match status" value="1"/>
</dbReference>
<dbReference type="InterPro" id="IPR024337">
    <property type="entry name" value="tRNA_splic_suSen54"/>
</dbReference>
<evidence type="ECO:0000256" key="2">
    <source>
        <dbReference type="ARBA" id="ARBA00022694"/>
    </source>
</evidence>
<feature type="region of interest" description="Disordered" evidence="3">
    <location>
        <begin position="408"/>
        <end position="443"/>
    </location>
</feature>
<evidence type="ECO:0000313" key="5">
    <source>
        <dbReference type="EMBL" id="SCV03062.1"/>
    </source>
</evidence>
<keyword evidence="2" id="KW-0819">tRNA processing</keyword>
<evidence type="ECO:0000313" key="6">
    <source>
        <dbReference type="Proteomes" id="UP000191144"/>
    </source>
</evidence>
<dbReference type="EMBL" id="LT598480">
    <property type="protein sequence ID" value="SCV03062.1"/>
    <property type="molecule type" value="Genomic_DNA"/>
</dbReference>
<protein>
    <submittedName>
        <fullName evidence="5">LAME_0H07404g1_1</fullName>
    </submittedName>
</protein>
<reference evidence="6" key="1">
    <citation type="submission" date="2016-03" db="EMBL/GenBank/DDBJ databases">
        <authorList>
            <person name="Devillers Hugo."/>
        </authorList>
    </citation>
    <scope>NUCLEOTIDE SEQUENCE [LARGE SCALE GENOMIC DNA]</scope>
</reference>
<dbReference type="OrthoDB" id="408683at2759"/>
<keyword evidence="6" id="KW-1185">Reference proteome</keyword>
<accession>A0A1G4KF07</accession>